<comment type="similarity">
    <text evidence="1">Belongs to the DSD1 family.</text>
</comment>
<dbReference type="InterPro" id="IPR051466">
    <property type="entry name" value="D-amino_acid_metab_enzyme"/>
</dbReference>
<proteinExistence type="inferred from homology"/>
<name>A0A6J4U5C2_9BACT</name>
<evidence type="ECO:0000256" key="2">
    <source>
        <dbReference type="ARBA" id="ARBA00023239"/>
    </source>
</evidence>
<sequence length="366" mass="38204">MQGTIVGRSVAELDTPALLVDVDAMDRNIAHIAATLGEVGVAWRPHAKGHKTPAIAHRQLAAGAIGITCAKLGEAEVFAASGVRDILVANQIVGPLKTRRLAALVAATGADVMVAVDNPANVAELDAAAAGFNVRPRVVVEVDSGMERCGVAPGAASLELARRIADTPNLRFAGLMAWEGHATSLAEHGPRRAEIAAAVGRLVETAEACRAAGLPVGIVSCGGSGTYLHAARQTGITEVQAGGATLGDFWYRELESPVEPALALMAGVTSRPTADRIVVDAGRKSVDPSLRVPRPRGLDGVRAIAFSAEHGTISLDRPAEEPRPGDRVFFDIGYHDQCVHLHEALYAVRDGTVLAVWPTLARGKLQ</sequence>
<dbReference type="InterPro" id="IPR026956">
    <property type="entry name" value="D-ser_dehydrat-like_dom"/>
</dbReference>
<dbReference type="InterPro" id="IPR001608">
    <property type="entry name" value="Ala_racemase_N"/>
</dbReference>
<dbReference type="GO" id="GO:0036088">
    <property type="term" value="P:D-serine catabolic process"/>
    <property type="evidence" value="ECO:0007669"/>
    <property type="project" value="TreeGrafter"/>
</dbReference>
<dbReference type="EMBL" id="CADCWF010000031">
    <property type="protein sequence ID" value="CAA9539039.1"/>
    <property type="molecule type" value="Genomic_DNA"/>
</dbReference>
<dbReference type="AlphaFoldDB" id="A0A6J4U5C2"/>
<dbReference type="Pfam" id="PF01168">
    <property type="entry name" value="Ala_racemase_N"/>
    <property type="match status" value="1"/>
</dbReference>
<accession>A0A6J4U5C2</accession>
<dbReference type="Gene3D" id="2.40.37.20">
    <property type="entry name" value="D-serine dehydratase-like domain"/>
    <property type="match status" value="1"/>
</dbReference>
<dbReference type="SUPFAM" id="SSF51419">
    <property type="entry name" value="PLP-binding barrel"/>
    <property type="match status" value="1"/>
</dbReference>
<evidence type="ECO:0000259" key="3">
    <source>
        <dbReference type="SMART" id="SM01119"/>
    </source>
</evidence>
<keyword evidence="2" id="KW-0456">Lyase</keyword>
<dbReference type="InterPro" id="IPR042208">
    <property type="entry name" value="D-ser_dehydrat-like_sf"/>
</dbReference>
<organism evidence="4">
    <name type="scientific">uncultured Thermomicrobiales bacterium</name>
    <dbReference type="NCBI Taxonomy" id="1645740"/>
    <lineage>
        <taxon>Bacteria</taxon>
        <taxon>Pseudomonadati</taxon>
        <taxon>Thermomicrobiota</taxon>
        <taxon>Thermomicrobia</taxon>
        <taxon>Thermomicrobiales</taxon>
        <taxon>environmental samples</taxon>
    </lineage>
</organism>
<evidence type="ECO:0000313" key="4">
    <source>
        <dbReference type="EMBL" id="CAA9539039.1"/>
    </source>
</evidence>
<protein>
    <submittedName>
        <fullName evidence="4">Low-specificity D-threonine aldolase</fullName>
    </submittedName>
</protein>
<dbReference type="Gene3D" id="3.20.20.10">
    <property type="entry name" value="Alanine racemase"/>
    <property type="match status" value="1"/>
</dbReference>
<dbReference type="CDD" id="cd06819">
    <property type="entry name" value="PLPDE_III_LS_D-TA"/>
    <property type="match status" value="1"/>
</dbReference>
<evidence type="ECO:0000256" key="1">
    <source>
        <dbReference type="ARBA" id="ARBA00005323"/>
    </source>
</evidence>
<feature type="domain" description="D-serine dehydratase-like" evidence="3">
    <location>
        <begin position="261"/>
        <end position="349"/>
    </location>
</feature>
<dbReference type="SMART" id="SM01119">
    <property type="entry name" value="D-ser_dehydrat"/>
    <property type="match status" value="1"/>
</dbReference>
<dbReference type="GO" id="GO:0008721">
    <property type="term" value="F:D-serine ammonia-lyase activity"/>
    <property type="evidence" value="ECO:0007669"/>
    <property type="project" value="TreeGrafter"/>
</dbReference>
<dbReference type="InterPro" id="IPR029066">
    <property type="entry name" value="PLP-binding_barrel"/>
</dbReference>
<gene>
    <name evidence="4" type="ORF">AVDCRST_MAG59-635</name>
</gene>
<dbReference type="PANTHER" id="PTHR28004:SF2">
    <property type="entry name" value="D-SERINE DEHYDRATASE"/>
    <property type="match status" value="1"/>
</dbReference>
<dbReference type="PANTHER" id="PTHR28004">
    <property type="entry name" value="ZGC:162816-RELATED"/>
    <property type="match status" value="1"/>
</dbReference>
<dbReference type="Pfam" id="PF14031">
    <property type="entry name" value="D-ser_dehydrat"/>
    <property type="match status" value="1"/>
</dbReference>
<reference evidence="4" key="1">
    <citation type="submission" date="2020-02" db="EMBL/GenBank/DDBJ databases">
        <authorList>
            <person name="Meier V. D."/>
        </authorList>
    </citation>
    <scope>NUCLEOTIDE SEQUENCE</scope>
    <source>
        <strain evidence="4">AVDCRST_MAG59</strain>
    </source>
</reference>